<dbReference type="EMBL" id="PVNK01000236">
    <property type="protein sequence ID" value="PRP91561.1"/>
    <property type="molecule type" value="Genomic_DNA"/>
</dbReference>
<reference evidence="1 2" key="1">
    <citation type="submission" date="2018-03" db="EMBL/GenBank/DDBJ databases">
        <title>Draft Genome Sequences of the Obligatory Marine Myxobacteria Enhygromyxa salina SWB005.</title>
        <authorList>
            <person name="Poehlein A."/>
            <person name="Moghaddam J.A."/>
            <person name="Harms H."/>
            <person name="Alanjari M."/>
            <person name="Koenig G.M."/>
            <person name="Daniel R."/>
            <person name="Schaeberle T.F."/>
        </authorList>
    </citation>
    <scope>NUCLEOTIDE SEQUENCE [LARGE SCALE GENOMIC DNA]</scope>
    <source>
        <strain evidence="1 2">SWB005</strain>
    </source>
</reference>
<dbReference type="AlphaFoldDB" id="A0A2S9XFV4"/>
<protein>
    <submittedName>
        <fullName evidence="1">Uncharacterized protein</fullName>
    </submittedName>
</protein>
<dbReference type="RefSeq" id="WP_106394624.1">
    <property type="nucleotide sequence ID" value="NZ_PVNK01000236.1"/>
</dbReference>
<gene>
    <name evidence="1" type="ORF">ENSA5_54120</name>
</gene>
<name>A0A2S9XFV4_9BACT</name>
<sequence>MSDHHYTDVTDPDANLIPFKQQLHSVVARARNARLGRFDSVWSGDAPYDTGRSSDDESLMDLVSTLTNSVKAGLVKDNRVTAGSHESSRCRVLVRRG</sequence>
<organism evidence="1 2">
    <name type="scientific">Enhygromyxa salina</name>
    <dbReference type="NCBI Taxonomy" id="215803"/>
    <lineage>
        <taxon>Bacteria</taxon>
        <taxon>Pseudomonadati</taxon>
        <taxon>Myxococcota</taxon>
        <taxon>Polyangia</taxon>
        <taxon>Nannocystales</taxon>
        <taxon>Nannocystaceae</taxon>
        <taxon>Enhygromyxa</taxon>
    </lineage>
</organism>
<accession>A0A2S9XFV4</accession>
<keyword evidence="2" id="KW-1185">Reference proteome</keyword>
<evidence type="ECO:0000313" key="1">
    <source>
        <dbReference type="EMBL" id="PRP91561.1"/>
    </source>
</evidence>
<proteinExistence type="predicted"/>
<dbReference type="Proteomes" id="UP000237968">
    <property type="component" value="Unassembled WGS sequence"/>
</dbReference>
<comment type="caution">
    <text evidence="1">The sequence shown here is derived from an EMBL/GenBank/DDBJ whole genome shotgun (WGS) entry which is preliminary data.</text>
</comment>
<evidence type="ECO:0000313" key="2">
    <source>
        <dbReference type="Proteomes" id="UP000237968"/>
    </source>
</evidence>